<reference evidence="2 3" key="1">
    <citation type="submission" date="2023-07" db="EMBL/GenBank/DDBJ databases">
        <title>Sequencing the genomes of 1000 actinobacteria strains.</title>
        <authorList>
            <person name="Klenk H.-P."/>
        </authorList>
    </citation>
    <scope>NUCLEOTIDE SEQUENCE [LARGE SCALE GENOMIC DNA]</scope>
    <source>
        <strain evidence="2 3">DSM 14555</strain>
    </source>
</reference>
<dbReference type="SUPFAM" id="SSF55729">
    <property type="entry name" value="Acyl-CoA N-acyltransferases (Nat)"/>
    <property type="match status" value="1"/>
</dbReference>
<dbReference type="PROSITE" id="PS51186">
    <property type="entry name" value="GNAT"/>
    <property type="match status" value="1"/>
</dbReference>
<comment type="caution">
    <text evidence="2">The sequence shown here is derived from an EMBL/GenBank/DDBJ whole genome shotgun (WGS) entry which is preliminary data.</text>
</comment>
<dbReference type="InterPro" id="IPR000182">
    <property type="entry name" value="GNAT_dom"/>
</dbReference>
<dbReference type="RefSeq" id="WP_309795048.1">
    <property type="nucleotide sequence ID" value="NZ_BAAAHY010000006.1"/>
</dbReference>
<dbReference type="EMBL" id="JAVDQF010000001">
    <property type="protein sequence ID" value="MDR6267808.1"/>
    <property type="molecule type" value="Genomic_DNA"/>
</dbReference>
<accession>A0ABU1J634</accession>
<gene>
    <name evidence="2" type="ORF">JOE69_000046</name>
</gene>
<protein>
    <submittedName>
        <fullName evidence="2">GNAT superfamily N-acetyltransferase</fullName>
    </submittedName>
</protein>
<evidence type="ECO:0000313" key="2">
    <source>
        <dbReference type="EMBL" id="MDR6267808.1"/>
    </source>
</evidence>
<sequence>MELDSAISGWVHGWAHSRRSGWPEPMAGGFSIAVHNAKEATRYVLQDGNPDRIRALAAAVSQELNWIKAPGTEAGLRDCFPEGWQFGPPLFLMGTGLSAVPSELQLLPPGYRLFVEPEANARQVWITDHDGAPAARGRIGIAGGVAVADQIVTETAHRRRGLGRAMMNSLAAEAVAGGCSSAVLMASEAGRGLYSALGWELLSPFVEVCYRSAPSS</sequence>
<dbReference type="Proteomes" id="UP001185069">
    <property type="component" value="Unassembled WGS sequence"/>
</dbReference>
<dbReference type="Gene3D" id="3.40.630.30">
    <property type="match status" value="1"/>
</dbReference>
<organism evidence="2 3">
    <name type="scientific">Arthrobacter russicus</name>
    <dbReference type="NCBI Taxonomy" id="172040"/>
    <lineage>
        <taxon>Bacteria</taxon>
        <taxon>Bacillati</taxon>
        <taxon>Actinomycetota</taxon>
        <taxon>Actinomycetes</taxon>
        <taxon>Micrococcales</taxon>
        <taxon>Micrococcaceae</taxon>
        <taxon>Arthrobacter</taxon>
    </lineage>
</organism>
<evidence type="ECO:0000313" key="3">
    <source>
        <dbReference type="Proteomes" id="UP001185069"/>
    </source>
</evidence>
<evidence type="ECO:0000259" key="1">
    <source>
        <dbReference type="PROSITE" id="PS51186"/>
    </source>
</evidence>
<feature type="domain" description="N-acetyltransferase" evidence="1">
    <location>
        <begin position="74"/>
        <end position="216"/>
    </location>
</feature>
<dbReference type="InterPro" id="IPR016181">
    <property type="entry name" value="Acyl_CoA_acyltransferase"/>
</dbReference>
<proteinExistence type="predicted"/>
<name>A0ABU1J634_9MICC</name>
<keyword evidence="3" id="KW-1185">Reference proteome</keyword>
<dbReference type="CDD" id="cd04301">
    <property type="entry name" value="NAT_SF"/>
    <property type="match status" value="1"/>
</dbReference>
<dbReference type="Pfam" id="PF00583">
    <property type="entry name" value="Acetyltransf_1"/>
    <property type="match status" value="1"/>
</dbReference>